<gene>
    <name evidence="6" type="ORF">BVRB_8g199820</name>
</gene>
<accession>A0A0J8B6B1</accession>
<dbReference type="PANTHER" id="PTHR14577:SF0">
    <property type="entry name" value="NUCLEOLAR PROTEIN 12"/>
    <property type="match status" value="1"/>
</dbReference>
<evidence type="ECO:0000313" key="7">
    <source>
        <dbReference type="Proteomes" id="UP000035740"/>
    </source>
</evidence>
<feature type="compositionally biased region" description="Polar residues" evidence="5">
    <location>
        <begin position="100"/>
        <end position="113"/>
    </location>
</feature>
<dbReference type="Gramene" id="KMS96799">
    <property type="protein sequence ID" value="KMS96799"/>
    <property type="gene ID" value="BVRB_8g199820"/>
</dbReference>
<proteinExistence type="inferred from homology"/>
<dbReference type="GO" id="GO:0019843">
    <property type="term" value="F:rRNA binding"/>
    <property type="evidence" value="ECO:0007669"/>
    <property type="project" value="TreeGrafter"/>
</dbReference>
<keyword evidence="4" id="KW-0539">Nucleus</keyword>
<sequence>MEAEQETMDVGSRGNHISKRALRNKSLSVTFNEKDLRDYVGGFHKRKKKRRKEALKQQGEAERRKRLDDRKKRRKEKEYALYGGAPPPEDVKDLEPNDQMELNPSVSGTTSYENGDMKVIVTTSEIAHEEEENPIEKSAPLPAVSIGVAEKKHNLPVSKKKAFKKSTKGRSRTKLVSKRERRKGKINGKRKRS</sequence>
<dbReference type="KEGG" id="bvg:104909116"/>
<dbReference type="Proteomes" id="UP000035740">
    <property type="component" value="Unassembled WGS sequence"/>
</dbReference>
<protein>
    <recommendedName>
        <fullName evidence="8">Ribosomal RNA-processing protein 17</fullName>
    </recommendedName>
</protein>
<evidence type="ECO:0000256" key="1">
    <source>
        <dbReference type="ARBA" id="ARBA00004604"/>
    </source>
</evidence>
<reference evidence="6 7" key="1">
    <citation type="journal article" date="2014" name="Nature">
        <title>The genome of the recently domesticated crop plant sugar beet (Beta vulgaris).</title>
        <authorList>
            <person name="Dohm J.C."/>
            <person name="Minoche A.E."/>
            <person name="Holtgrawe D."/>
            <person name="Capella-Gutierrez S."/>
            <person name="Zakrzewski F."/>
            <person name="Tafer H."/>
            <person name="Rupp O."/>
            <person name="Sorensen T.R."/>
            <person name="Stracke R."/>
            <person name="Reinhardt R."/>
            <person name="Goesmann A."/>
            <person name="Kraft T."/>
            <person name="Schulz B."/>
            <person name="Stadler P.F."/>
            <person name="Schmidt T."/>
            <person name="Gabaldon T."/>
            <person name="Lehrach H."/>
            <person name="Weisshaar B."/>
            <person name="Himmelbauer H."/>
        </authorList>
    </citation>
    <scope>NUCLEOTIDE SEQUENCE [LARGE SCALE GENOMIC DNA]</scope>
    <source>
        <tissue evidence="6">Taproot</tissue>
    </source>
</reference>
<comment type="similarity">
    <text evidence="2">Belongs to the RRP17 family.</text>
</comment>
<feature type="region of interest" description="Disordered" evidence="5">
    <location>
        <begin position="42"/>
        <end position="116"/>
    </location>
</feature>
<organism evidence="6 7">
    <name type="scientific">Beta vulgaris subsp. vulgaris</name>
    <name type="common">Beet</name>
    <dbReference type="NCBI Taxonomy" id="3555"/>
    <lineage>
        <taxon>Eukaryota</taxon>
        <taxon>Viridiplantae</taxon>
        <taxon>Streptophyta</taxon>
        <taxon>Embryophyta</taxon>
        <taxon>Tracheophyta</taxon>
        <taxon>Spermatophyta</taxon>
        <taxon>Magnoliopsida</taxon>
        <taxon>eudicotyledons</taxon>
        <taxon>Gunneridae</taxon>
        <taxon>Pentapetalae</taxon>
        <taxon>Caryophyllales</taxon>
        <taxon>Chenopodiaceae</taxon>
        <taxon>Betoideae</taxon>
        <taxon>Beta</taxon>
    </lineage>
</organism>
<evidence type="ECO:0000256" key="3">
    <source>
        <dbReference type="ARBA" id="ARBA00023054"/>
    </source>
</evidence>
<dbReference type="EMBL" id="KQ090361">
    <property type="protein sequence ID" value="KMS96799.1"/>
    <property type="molecule type" value="Genomic_DNA"/>
</dbReference>
<evidence type="ECO:0000256" key="5">
    <source>
        <dbReference type="SAM" id="MobiDB-lite"/>
    </source>
</evidence>
<keyword evidence="7" id="KW-1185">Reference proteome</keyword>
<dbReference type="eggNOG" id="KOG4709">
    <property type="taxonomic scope" value="Eukaryota"/>
</dbReference>
<evidence type="ECO:0000256" key="2">
    <source>
        <dbReference type="ARBA" id="ARBA00007175"/>
    </source>
</evidence>
<dbReference type="GO" id="GO:0005730">
    <property type="term" value="C:nucleolus"/>
    <property type="evidence" value="ECO:0007669"/>
    <property type="project" value="UniProtKB-SubCell"/>
</dbReference>
<name>A0A0J8B6B1_BETVV</name>
<dbReference type="OrthoDB" id="551633at2759"/>
<evidence type="ECO:0008006" key="8">
    <source>
        <dbReference type="Google" id="ProtNLM"/>
    </source>
</evidence>
<comment type="subcellular location">
    <subcellularLocation>
        <location evidence="1">Nucleus</location>
        <location evidence="1">Nucleolus</location>
    </subcellularLocation>
</comment>
<dbReference type="InterPro" id="IPR019186">
    <property type="entry name" value="Nucleolar_protein_12"/>
</dbReference>
<feature type="compositionally biased region" description="Basic and acidic residues" evidence="5">
    <location>
        <begin position="59"/>
        <end position="70"/>
    </location>
</feature>
<feature type="compositionally biased region" description="Basic residues" evidence="5">
    <location>
        <begin position="158"/>
        <end position="193"/>
    </location>
</feature>
<feature type="region of interest" description="Disordered" evidence="5">
    <location>
        <begin position="153"/>
        <end position="193"/>
    </location>
</feature>
<feature type="compositionally biased region" description="Basic residues" evidence="5">
    <location>
        <begin position="43"/>
        <end position="53"/>
    </location>
</feature>
<dbReference type="OMA" id="MYDNGDM"/>
<dbReference type="AlphaFoldDB" id="A0A0J8B6B1"/>
<evidence type="ECO:0000313" key="6">
    <source>
        <dbReference type="EMBL" id="KMS96799.1"/>
    </source>
</evidence>
<dbReference type="PANTHER" id="PTHR14577">
    <property type="entry name" value="NUCLEOLAR PROTEIN 12"/>
    <property type="match status" value="1"/>
</dbReference>
<keyword evidence="3" id="KW-0175">Coiled coil</keyword>
<evidence type="ECO:0000256" key="4">
    <source>
        <dbReference type="ARBA" id="ARBA00023242"/>
    </source>
</evidence>
<dbReference type="Pfam" id="PF09805">
    <property type="entry name" value="Nop25"/>
    <property type="match status" value="1"/>
</dbReference>